<keyword evidence="4" id="KW-1185">Reference proteome</keyword>
<dbReference type="SUPFAM" id="SSF52540">
    <property type="entry name" value="P-loop containing nucleoside triphosphate hydrolases"/>
    <property type="match status" value="1"/>
</dbReference>
<dbReference type="Proteomes" id="UP000187151">
    <property type="component" value="Unassembled WGS sequence"/>
</dbReference>
<accession>A0ABX3FWT4</accession>
<dbReference type="InterPro" id="IPR027417">
    <property type="entry name" value="P-loop_NTPase"/>
</dbReference>
<name>A0ABX3FWT4_9ACTN</name>
<dbReference type="SMART" id="SM00028">
    <property type="entry name" value="TPR"/>
    <property type="match status" value="8"/>
</dbReference>
<evidence type="ECO:0000256" key="2">
    <source>
        <dbReference type="SAM" id="Coils"/>
    </source>
</evidence>
<keyword evidence="2" id="KW-0175">Coiled coil</keyword>
<dbReference type="Pfam" id="PF13432">
    <property type="entry name" value="TPR_16"/>
    <property type="match status" value="1"/>
</dbReference>
<dbReference type="Gene3D" id="1.25.40.10">
    <property type="entry name" value="Tetratricopeptide repeat domain"/>
    <property type="match status" value="2"/>
</dbReference>
<feature type="repeat" description="TPR" evidence="1">
    <location>
        <begin position="723"/>
        <end position="756"/>
    </location>
</feature>
<evidence type="ECO:0000313" key="4">
    <source>
        <dbReference type="Proteomes" id="UP000187151"/>
    </source>
</evidence>
<dbReference type="PANTHER" id="PTHR47691">
    <property type="entry name" value="REGULATOR-RELATED"/>
    <property type="match status" value="1"/>
</dbReference>
<dbReference type="SUPFAM" id="SSF48452">
    <property type="entry name" value="TPR-like"/>
    <property type="match status" value="2"/>
</dbReference>
<feature type="coiled-coil region" evidence="2">
    <location>
        <begin position="702"/>
        <end position="729"/>
    </location>
</feature>
<sequence length="865" mass="93453">MVAGDQYVLAPSRGPEPQASVALPAAPTQLFGRHAQLQQVLTLLDPAEQRSSAITVTAVSGLAGVGKTALALYAAHEAVARGWFTGGVLFVPLAGAEQDGAVGADQALGAVLRALGVRDDDLPPTFDEQAALYRCELARRAERGERLLVVADDAAGVAQVRHLVPGSPLHRLLVTSRRSLISPTFPARLIDLAELAPDQAADFMAHALVQAREHDLRPGSERAALAEVAAHCGHLPLALHIAAALLISDPGLPVATLAADLSDMRTRLAVLSCETGGGHSLAVRPAFDLSYSLLRPDQRLAFRLFSVNPGPDLATDGFAALAGVTERDARDVLSALTRAGLMREQPIGSGRWRMHDLIRLYADELSTAQAGTDGREDALDRLLTHYLSATRSASDHLGVPCGEEGAPGSSEKTAHLAWFVDERFNLVSSTRLAAETGRAGLAVALALGLVRFLVEHRYFDDALAAGHHAVAAARKFDDRNLEMTAWGTLGEILQHARRFGAAVDAYKNCLALARELADRHHQTRALLGLGNALRGKGRYTKAVEAFGQGLALSCETEQRHLEAATLCDLGAALRSLRRFDEAIEACEQSIEVFRDLGDRGGEGSALVVLGGALTEVRQFGRAVDVGREAVAIARALGRRSSEAAALASTSWALCEERRFAEAVDACRQSLSVFRDLGDRHREGLALMELAIALQGTRRFDEAIEALRECVDLHGELEDMEAQADALLNLGSALTRAKRYEEAIAVSRRGLVLQAERGDRHREGSALYNLSLLYRVTRRYGEAMSACQRSAAIFRELGDRRSESRVLVNQAVVLLRTRRFMEAVDVRRQAALLSRELGDVDARSRAANRLLAMEERVKDRSRRPLR</sequence>
<dbReference type="InterPro" id="IPR011990">
    <property type="entry name" value="TPR-like_helical_dom_sf"/>
</dbReference>
<keyword evidence="1" id="KW-0802">TPR repeat</keyword>
<dbReference type="Pfam" id="PF13424">
    <property type="entry name" value="TPR_12"/>
    <property type="match status" value="2"/>
</dbReference>
<organism evidence="3 4">
    <name type="scientific">Streptomyces amritsarensis</name>
    <dbReference type="NCBI Taxonomy" id="681158"/>
    <lineage>
        <taxon>Bacteria</taxon>
        <taxon>Bacillati</taxon>
        <taxon>Actinomycetota</taxon>
        <taxon>Actinomycetes</taxon>
        <taxon>Kitasatosporales</taxon>
        <taxon>Streptomycetaceae</taxon>
        <taxon>Streptomyces</taxon>
    </lineage>
</organism>
<dbReference type="PANTHER" id="PTHR47691:SF3">
    <property type="entry name" value="HTH-TYPE TRANSCRIPTIONAL REGULATOR RV0890C-RELATED"/>
    <property type="match status" value="1"/>
</dbReference>
<dbReference type="PRINTS" id="PR00364">
    <property type="entry name" value="DISEASERSIST"/>
</dbReference>
<dbReference type="InterPro" id="IPR019734">
    <property type="entry name" value="TPR_rpt"/>
</dbReference>
<dbReference type="Gene3D" id="3.40.50.300">
    <property type="entry name" value="P-loop containing nucleotide triphosphate hydrolases"/>
    <property type="match status" value="1"/>
</dbReference>
<protein>
    <submittedName>
        <fullName evidence="3">Uncharacterized protein</fullName>
    </submittedName>
</protein>
<evidence type="ECO:0000313" key="3">
    <source>
        <dbReference type="EMBL" id="OLZ50235.1"/>
    </source>
</evidence>
<evidence type="ECO:0000256" key="1">
    <source>
        <dbReference type="PROSITE-ProRule" id="PRU00339"/>
    </source>
</evidence>
<proteinExistence type="predicted"/>
<gene>
    <name evidence="3" type="ORF">AVW11_32450</name>
</gene>
<comment type="caution">
    <text evidence="3">The sequence shown here is derived from an EMBL/GenBank/DDBJ whole genome shotgun (WGS) entry which is preliminary data.</text>
</comment>
<reference evidence="3 4" key="1">
    <citation type="submission" date="2016-01" db="EMBL/GenBank/DDBJ databases">
        <title>Streptomyces amritsarensis strain MTCC 11845 genome sequencing and assembly.</title>
        <authorList>
            <person name="Sharma D."/>
            <person name="Nair G.R."/>
            <person name="Kaur G."/>
            <person name="Manhas R.K."/>
            <person name="Mayilraj S."/>
        </authorList>
    </citation>
    <scope>NUCLEOTIDE SEQUENCE [LARGE SCALE GENOMIC DNA]</scope>
    <source>
        <strain evidence="3 4">MTCC 11845</strain>
    </source>
</reference>
<dbReference type="EMBL" id="MQUR01000126">
    <property type="protein sequence ID" value="OLZ50235.1"/>
    <property type="molecule type" value="Genomic_DNA"/>
</dbReference>
<dbReference type="PROSITE" id="PS50005">
    <property type="entry name" value="TPR"/>
    <property type="match status" value="1"/>
</dbReference>